<keyword evidence="1" id="KW-0472">Membrane</keyword>
<comment type="caution">
    <text evidence="2">The sequence shown here is derived from an EMBL/GenBank/DDBJ whole genome shotgun (WGS) entry which is preliminary data.</text>
</comment>
<sequence length="352" mass="37806">MRIGLLAESELPLKVLDDLAPALEQKLTSEADDGIEWTTVVARESVPLDDDGRIPLDAYAAELRGRLGCDMLVYLSDLPRLVDHAAFVADLMPEHRAVLISGPSLGLALRQRTRKTVLAAVKALVEGDDDALSDRPGATDRALGPVRRTIRVDDGNVMLQVTGLRGYTRLLLGMVRTNRPWRLAPALSSATAAAAGTGAFGIFYSSIWSMAHASSPLRLALVGLLAIAVMSTWLIAYNGLWERDGLAPGTVIHNASMLATVTAAVAMMYVLLYLLILVGALAVIDGEYMSQQLGEPASLVDYLALAWLSASMGMVAGALGSTWDGDQDVREAVFSRRTYQRRAQTSGWEKSG</sequence>
<accession>A0ABP8LEZ1</accession>
<dbReference type="Proteomes" id="UP001500622">
    <property type="component" value="Unassembled WGS sequence"/>
</dbReference>
<feature type="transmembrane region" description="Helical" evidence="1">
    <location>
        <begin position="304"/>
        <end position="323"/>
    </location>
</feature>
<keyword evidence="1" id="KW-0812">Transmembrane</keyword>
<evidence type="ECO:0000256" key="1">
    <source>
        <dbReference type="SAM" id="Phobius"/>
    </source>
</evidence>
<proteinExistence type="predicted"/>
<keyword evidence="3" id="KW-1185">Reference proteome</keyword>
<feature type="transmembrane region" description="Helical" evidence="1">
    <location>
        <begin position="219"/>
        <end position="237"/>
    </location>
</feature>
<gene>
    <name evidence="2" type="ORF">GCM10023169_28460</name>
</gene>
<feature type="transmembrane region" description="Helical" evidence="1">
    <location>
        <begin position="258"/>
        <end position="284"/>
    </location>
</feature>
<organism evidence="2 3">
    <name type="scientific">Georgenia halophila</name>
    <dbReference type="NCBI Taxonomy" id="620889"/>
    <lineage>
        <taxon>Bacteria</taxon>
        <taxon>Bacillati</taxon>
        <taxon>Actinomycetota</taxon>
        <taxon>Actinomycetes</taxon>
        <taxon>Micrococcales</taxon>
        <taxon>Bogoriellaceae</taxon>
        <taxon>Georgenia</taxon>
    </lineage>
</organism>
<name>A0ABP8LEZ1_9MICO</name>
<dbReference type="EMBL" id="BAABGN010000012">
    <property type="protein sequence ID" value="GAA4427923.1"/>
    <property type="molecule type" value="Genomic_DNA"/>
</dbReference>
<evidence type="ECO:0000313" key="3">
    <source>
        <dbReference type="Proteomes" id="UP001500622"/>
    </source>
</evidence>
<dbReference type="RefSeq" id="WP_345216941.1">
    <property type="nucleotide sequence ID" value="NZ_BAABGN010000012.1"/>
</dbReference>
<feature type="transmembrane region" description="Helical" evidence="1">
    <location>
        <begin position="183"/>
        <end position="207"/>
    </location>
</feature>
<protein>
    <submittedName>
        <fullName evidence="2">Uncharacterized protein</fullName>
    </submittedName>
</protein>
<reference evidence="3" key="1">
    <citation type="journal article" date="2019" name="Int. J. Syst. Evol. Microbiol.">
        <title>The Global Catalogue of Microorganisms (GCM) 10K type strain sequencing project: providing services to taxonomists for standard genome sequencing and annotation.</title>
        <authorList>
            <consortium name="The Broad Institute Genomics Platform"/>
            <consortium name="The Broad Institute Genome Sequencing Center for Infectious Disease"/>
            <person name="Wu L."/>
            <person name="Ma J."/>
        </authorList>
    </citation>
    <scope>NUCLEOTIDE SEQUENCE [LARGE SCALE GENOMIC DNA]</scope>
    <source>
        <strain evidence="3">JCM 17810</strain>
    </source>
</reference>
<evidence type="ECO:0000313" key="2">
    <source>
        <dbReference type="EMBL" id="GAA4427923.1"/>
    </source>
</evidence>
<keyword evidence="1" id="KW-1133">Transmembrane helix</keyword>